<feature type="transmembrane region" description="Helical" evidence="1">
    <location>
        <begin position="120"/>
        <end position="138"/>
    </location>
</feature>
<protein>
    <submittedName>
        <fullName evidence="2">Uncharacterized protein</fullName>
    </submittedName>
</protein>
<accession>A0A7W9HG61</accession>
<proteinExistence type="predicted"/>
<dbReference type="Proteomes" id="UP000552097">
    <property type="component" value="Unassembled WGS sequence"/>
</dbReference>
<dbReference type="AlphaFoldDB" id="A0A7W9HG61"/>
<name>A0A7W9HG61_9PSEU</name>
<dbReference type="RefSeq" id="WP_184917607.1">
    <property type="nucleotide sequence ID" value="NZ_JACHMO010000001.1"/>
</dbReference>
<organism evidence="2 3">
    <name type="scientific">Saccharothrix ecbatanensis</name>
    <dbReference type="NCBI Taxonomy" id="1105145"/>
    <lineage>
        <taxon>Bacteria</taxon>
        <taxon>Bacillati</taxon>
        <taxon>Actinomycetota</taxon>
        <taxon>Actinomycetes</taxon>
        <taxon>Pseudonocardiales</taxon>
        <taxon>Pseudonocardiaceae</taxon>
        <taxon>Saccharothrix</taxon>
    </lineage>
</organism>
<feature type="transmembrane region" description="Helical" evidence="1">
    <location>
        <begin position="95"/>
        <end position="114"/>
    </location>
</feature>
<dbReference type="EMBL" id="JACHMO010000001">
    <property type="protein sequence ID" value="MBB5801585.1"/>
    <property type="molecule type" value="Genomic_DNA"/>
</dbReference>
<feature type="transmembrane region" description="Helical" evidence="1">
    <location>
        <begin position="57"/>
        <end position="74"/>
    </location>
</feature>
<gene>
    <name evidence="2" type="ORF">F4560_001353</name>
</gene>
<feature type="transmembrane region" description="Helical" evidence="1">
    <location>
        <begin position="26"/>
        <end position="45"/>
    </location>
</feature>
<comment type="caution">
    <text evidence="2">The sequence shown here is derived from an EMBL/GenBank/DDBJ whole genome shotgun (WGS) entry which is preliminary data.</text>
</comment>
<keyword evidence="3" id="KW-1185">Reference proteome</keyword>
<keyword evidence="1" id="KW-1133">Transmembrane helix</keyword>
<evidence type="ECO:0000256" key="1">
    <source>
        <dbReference type="SAM" id="Phobius"/>
    </source>
</evidence>
<evidence type="ECO:0000313" key="2">
    <source>
        <dbReference type="EMBL" id="MBB5801585.1"/>
    </source>
</evidence>
<evidence type="ECO:0000313" key="3">
    <source>
        <dbReference type="Proteomes" id="UP000552097"/>
    </source>
</evidence>
<reference evidence="2 3" key="1">
    <citation type="submission" date="2020-08" db="EMBL/GenBank/DDBJ databases">
        <title>Sequencing the genomes of 1000 actinobacteria strains.</title>
        <authorList>
            <person name="Klenk H.-P."/>
        </authorList>
    </citation>
    <scope>NUCLEOTIDE SEQUENCE [LARGE SCALE GENOMIC DNA]</scope>
    <source>
        <strain evidence="2 3">DSM 45486</strain>
    </source>
</reference>
<keyword evidence="1" id="KW-0812">Transmembrane</keyword>
<sequence length="152" mass="16777">MDDAEEGPAAVRRRREALAERVGLPWWYRVAFAVTWTGVLLGPLLARDHDRLGLPAFPYWLVATALLVVLLLEYRRRSALSVLMRSRPYPALRAHLVPTAAVIVGSVVVVWGLTLLDQPYAAIGCAVLAGGLTARQVWLVNRAIRRDVVESG</sequence>
<keyword evidence="1" id="KW-0472">Membrane</keyword>